<keyword evidence="3 5" id="KW-0378">Hydrolase</keyword>
<dbReference type="STRING" id="1284197.S8A673"/>
<dbReference type="PANTHER" id="PTHR43806:SF11">
    <property type="entry name" value="CEREVISIN-RELATED"/>
    <property type="match status" value="1"/>
</dbReference>
<dbReference type="CDD" id="cd04077">
    <property type="entry name" value="Peptidases_S8_PCSK9_ProteinaseK_like"/>
    <property type="match status" value="1"/>
</dbReference>
<reference evidence="9 10" key="1">
    <citation type="journal article" date="2013" name="PLoS Genet.">
        <title>Genomic mechanisms accounting for the adaptation to parasitism in nematode-trapping fungi.</title>
        <authorList>
            <person name="Meerupati T."/>
            <person name="Andersson K.M."/>
            <person name="Friman E."/>
            <person name="Kumar D."/>
            <person name="Tunlid A."/>
            <person name="Ahren D."/>
        </authorList>
    </citation>
    <scope>NUCLEOTIDE SEQUENCE [LARGE SCALE GENOMIC DNA]</scope>
    <source>
        <strain evidence="9 10">CBS 200.50</strain>
    </source>
</reference>
<dbReference type="PROSITE" id="PS00136">
    <property type="entry name" value="SUBTILASE_ASP"/>
    <property type="match status" value="1"/>
</dbReference>
<dbReference type="GO" id="GO:0004252">
    <property type="term" value="F:serine-type endopeptidase activity"/>
    <property type="evidence" value="ECO:0007669"/>
    <property type="project" value="UniProtKB-UniRule"/>
</dbReference>
<dbReference type="SUPFAM" id="SSF52743">
    <property type="entry name" value="Subtilisin-like"/>
    <property type="match status" value="1"/>
</dbReference>
<keyword evidence="10" id="KW-1185">Reference proteome</keyword>
<dbReference type="OrthoDB" id="206201at2759"/>
<feature type="active site" description="Charge relay system" evidence="5">
    <location>
        <position position="208"/>
    </location>
</feature>
<dbReference type="AlphaFoldDB" id="S8A673"/>
<dbReference type="InterPro" id="IPR015500">
    <property type="entry name" value="Peptidase_S8_subtilisin-rel"/>
</dbReference>
<dbReference type="GO" id="GO:0006508">
    <property type="term" value="P:proteolysis"/>
    <property type="evidence" value="ECO:0007669"/>
    <property type="project" value="UniProtKB-KW"/>
</dbReference>
<dbReference type="Pfam" id="PF00082">
    <property type="entry name" value="Peptidase_S8"/>
    <property type="match status" value="1"/>
</dbReference>
<keyword evidence="7" id="KW-0732">Signal</keyword>
<dbReference type="Gene3D" id="3.40.50.200">
    <property type="entry name" value="Peptidase S8/S53 domain"/>
    <property type="match status" value="1"/>
</dbReference>
<sequence length="462" mass="50511">MKTFSLVSISLLLSVAPTSFAAPTAKASTSLKEIRRRAIENNETPEKHIVVLKQNEKRSWNDIFHEMGYNKTDLDGLKDTAGFRTSESFGRTFTMKLHSREIESMSSLSHIEFIQKDHTRSGAGVRIDDPRFDAIPAPTFSGRFPIVKRQQGQQGRLNIQTQNNAPYNLGRISSMHSINKNGRDYNSLNYNYAFDAPNGKGVDIYVLDSGVNIDHVEFQGRAKNLFTAFNGDFRDLHGHGTNVAGIVGSRAYGVAKRANIYALRVLDAENRGSDSDFINALQAVVNNHNKRKNDRDFIGSIINFSIGGQGDNALLLRAFQGVFAAGIHVSNSGMNDNVDACTSHPQKYSLTTPMITTGNSDINDVKAAKSNFGKCITLHAPGEFIISTGKENTQARSVFSGTSQASPAVVGVMADLMLRFRELRTDPQAMKAFLLKRSGGNVQGATGGGSILNNVIDFNNNP</sequence>
<keyword evidence="4 5" id="KW-0720">Serine protease</keyword>
<accession>S8A673</accession>
<comment type="caution">
    <text evidence="9">The sequence shown here is derived from an EMBL/GenBank/DDBJ whole genome shotgun (WGS) entry which is preliminary data.</text>
</comment>
<protein>
    <recommendedName>
        <fullName evidence="8">Peptidase S8/S53 domain-containing protein</fullName>
    </recommendedName>
</protein>
<evidence type="ECO:0000256" key="4">
    <source>
        <dbReference type="ARBA" id="ARBA00022825"/>
    </source>
</evidence>
<evidence type="ECO:0000256" key="7">
    <source>
        <dbReference type="SAM" id="SignalP"/>
    </source>
</evidence>
<proteinExistence type="inferred from homology"/>
<dbReference type="PROSITE" id="PS00138">
    <property type="entry name" value="SUBTILASE_SER"/>
    <property type="match status" value="1"/>
</dbReference>
<dbReference type="InterPro" id="IPR034193">
    <property type="entry name" value="PCSK9_ProteinaseK-like"/>
</dbReference>
<evidence type="ECO:0000256" key="6">
    <source>
        <dbReference type="RuleBase" id="RU003355"/>
    </source>
</evidence>
<dbReference type="PROSITE" id="PS51892">
    <property type="entry name" value="SUBTILASE"/>
    <property type="match status" value="1"/>
</dbReference>
<evidence type="ECO:0000313" key="10">
    <source>
        <dbReference type="Proteomes" id="UP000015100"/>
    </source>
</evidence>
<dbReference type="Proteomes" id="UP000015100">
    <property type="component" value="Unassembled WGS sequence"/>
</dbReference>
<gene>
    <name evidence="9" type="ORF">H072_9904</name>
</gene>
<evidence type="ECO:0000256" key="2">
    <source>
        <dbReference type="ARBA" id="ARBA00022670"/>
    </source>
</evidence>
<dbReference type="InterPro" id="IPR050131">
    <property type="entry name" value="Peptidase_S8_subtilisin-like"/>
</dbReference>
<dbReference type="PRINTS" id="PR00723">
    <property type="entry name" value="SUBTILISIN"/>
</dbReference>
<evidence type="ECO:0000256" key="3">
    <source>
        <dbReference type="ARBA" id="ARBA00022801"/>
    </source>
</evidence>
<dbReference type="EMBL" id="AQGS01000867">
    <property type="protein sequence ID" value="EPS36636.1"/>
    <property type="molecule type" value="Genomic_DNA"/>
</dbReference>
<dbReference type="PANTHER" id="PTHR43806">
    <property type="entry name" value="PEPTIDASE S8"/>
    <property type="match status" value="1"/>
</dbReference>
<dbReference type="InterPro" id="IPR023828">
    <property type="entry name" value="Peptidase_S8_Ser-AS"/>
</dbReference>
<reference evidence="10" key="2">
    <citation type="submission" date="2013-04" db="EMBL/GenBank/DDBJ databases">
        <title>Genomic mechanisms accounting for the adaptation to parasitism in nematode-trapping fungi.</title>
        <authorList>
            <person name="Ahren D.G."/>
        </authorList>
    </citation>
    <scope>NUCLEOTIDE SEQUENCE [LARGE SCALE GENOMIC DNA]</scope>
    <source>
        <strain evidence="10">CBS 200.50</strain>
    </source>
</reference>
<evidence type="ECO:0000313" key="9">
    <source>
        <dbReference type="EMBL" id="EPS36636.1"/>
    </source>
</evidence>
<evidence type="ECO:0000256" key="1">
    <source>
        <dbReference type="ARBA" id="ARBA00011073"/>
    </source>
</evidence>
<dbReference type="HOGENOM" id="CLU_011263_1_4_1"/>
<dbReference type="InterPro" id="IPR036852">
    <property type="entry name" value="Peptidase_S8/S53_dom_sf"/>
</dbReference>
<dbReference type="InterPro" id="IPR023827">
    <property type="entry name" value="Peptidase_S8_Asp-AS"/>
</dbReference>
<evidence type="ECO:0000256" key="5">
    <source>
        <dbReference type="PROSITE-ProRule" id="PRU01240"/>
    </source>
</evidence>
<feature type="signal peptide" evidence="7">
    <location>
        <begin position="1"/>
        <end position="21"/>
    </location>
</feature>
<evidence type="ECO:0000259" key="8">
    <source>
        <dbReference type="Pfam" id="PF00082"/>
    </source>
</evidence>
<keyword evidence="2 5" id="KW-0645">Protease</keyword>
<organism evidence="9 10">
    <name type="scientific">Dactylellina haptotyla (strain CBS 200.50)</name>
    <name type="common">Nematode-trapping fungus</name>
    <name type="synonym">Monacrosporium haptotylum</name>
    <dbReference type="NCBI Taxonomy" id="1284197"/>
    <lineage>
        <taxon>Eukaryota</taxon>
        <taxon>Fungi</taxon>
        <taxon>Dikarya</taxon>
        <taxon>Ascomycota</taxon>
        <taxon>Pezizomycotina</taxon>
        <taxon>Orbiliomycetes</taxon>
        <taxon>Orbiliales</taxon>
        <taxon>Orbiliaceae</taxon>
        <taxon>Dactylellina</taxon>
    </lineage>
</organism>
<feature type="domain" description="Peptidase S8/S53" evidence="8">
    <location>
        <begin position="199"/>
        <end position="438"/>
    </location>
</feature>
<feature type="active site" description="Charge relay system" evidence="5">
    <location>
        <position position="239"/>
    </location>
</feature>
<dbReference type="PROSITE" id="PS00137">
    <property type="entry name" value="SUBTILASE_HIS"/>
    <property type="match status" value="1"/>
</dbReference>
<dbReference type="InterPro" id="IPR000209">
    <property type="entry name" value="Peptidase_S8/S53_dom"/>
</dbReference>
<dbReference type="InterPro" id="IPR022398">
    <property type="entry name" value="Peptidase_S8_His-AS"/>
</dbReference>
<name>S8A673_DACHA</name>
<comment type="similarity">
    <text evidence="1 5 6">Belongs to the peptidase S8 family.</text>
</comment>
<dbReference type="eggNOG" id="KOG1153">
    <property type="taxonomic scope" value="Eukaryota"/>
</dbReference>
<feature type="active site" description="Charge relay system" evidence="5">
    <location>
        <position position="403"/>
    </location>
</feature>
<feature type="chain" id="PRO_5004560345" description="Peptidase S8/S53 domain-containing protein" evidence="7">
    <location>
        <begin position="22"/>
        <end position="462"/>
    </location>
</feature>